<dbReference type="InterPro" id="IPR052021">
    <property type="entry name" value="Type-I_RS_S_subunit"/>
</dbReference>
<evidence type="ECO:0000256" key="2">
    <source>
        <dbReference type="ARBA" id="ARBA00022747"/>
    </source>
</evidence>
<dbReference type="EMBL" id="QROE01000007">
    <property type="protein sequence ID" value="RHK93211.1"/>
    <property type="molecule type" value="Genomic_DNA"/>
</dbReference>
<gene>
    <name evidence="7" type="ORF">DW040_13920</name>
    <name evidence="6" type="ORF">DW723_09260</name>
    <name evidence="5" type="ORF">DW859_13485</name>
</gene>
<comment type="caution">
    <text evidence="5">The sequence shown here is derived from an EMBL/GenBank/DDBJ whole genome shotgun (WGS) entry which is preliminary data.</text>
</comment>
<evidence type="ECO:0000256" key="3">
    <source>
        <dbReference type="ARBA" id="ARBA00023125"/>
    </source>
</evidence>
<reference evidence="8 9" key="1">
    <citation type="submission" date="2018-08" db="EMBL/GenBank/DDBJ databases">
        <title>A genome reference for cultivated species of the human gut microbiota.</title>
        <authorList>
            <person name="Zou Y."/>
            <person name="Xue W."/>
            <person name="Luo G."/>
        </authorList>
    </citation>
    <scope>NUCLEOTIDE SEQUENCE [LARGE SCALE GENOMIC DNA]</scope>
    <source>
        <strain evidence="7 10">AF39-4</strain>
        <strain evidence="6 9">AM27-32LB</strain>
        <strain evidence="5 8">AM37-4AC</strain>
    </source>
</reference>
<dbReference type="PANTHER" id="PTHR30408:SF12">
    <property type="entry name" value="TYPE I RESTRICTION ENZYME MJAVIII SPECIFICITY SUBUNIT"/>
    <property type="match status" value="1"/>
</dbReference>
<evidence type="ECO:0000313" key="8">
    <source>
        <dbReference type="Proteomes" id="UP000265808"/>
    </source>
</evidence>
<proteinExistence type="inferred from homology"/>
<dbReference type="Proteomes" id="UP000284267">
    <property type="component" value="Unassembled WGS sequence"/>
</dbReference>
<accession>A0A454HEU7</accession>
<dbReference type="EMBL" id="QSKO01000011">
    <property type="protein sequence ID" value="RHE74886.1"/>
    <property type="molecule type" value="Genomic_DNA"/>
</dbReference>
<dbReference type="GO" id="GO:0003677">
    <property type="term" value="F:DNA binding"/>
    <property type="evidence" value="ECO:0007669"/>
    <property type="project" value="UniProtKB-KW"/>
</dbReference>
<dbReference type="EMBL" id="QSHL01000011">
    <property type="protein sequence ID" value="RHC04162.1"/>
    <property type="molecule type" value="Genomic_DNA"/>
</dbReference>
<dbReference type="AlphaFoldDB" id="A0A454HEU7"/>
<dbReference type="Gene3D" id="1.10.287.1120">
    <property type="entry name" value="Bipartite methylase S protein"/>
    <property type="match status" value="1"/>
</dbReference>
<dbReference type="SUPFAM" id="SSF116734">
    <property type="entry name" value="DNA methylase specificity domain"/>
    <property type="match status" value="2"/>
</dbReference>
<dbReference type="Gene3D" id="3.90.220.20">
    <property type="entry name" value="DNA methylase specificity domains"/>
    <property type="match status" value="2"/>
</dbReference>
<comment type="similarity">
    <text evidence="1">Belongs to the type-I restriction system S methylase family.</text>
</comment>
<dbReference type="GO" id="GO:0009307">
    <property type="term" value="P:DNA restriction-modification system"/>
    <property type="evidence" value="ECO:0007669"/>
    <property type="project" value="UniProtKB-KW"/>
</dbReference>
<dbReference type="Proteomes" id="UP000265808">
    <property type="component" value="Unassembled WGS sequence"/>
</dbReference>
<evidence type="ECO:0000313" key="9">
    <source>
        <dbReference type="Proteomes" id="UP000283928"/>
    </source>
</evidence>
<dbReference type="Pfam" id="PF01420">
    <property type="entry name" value="Methylase_S"/>
    <property type="match status" value="1"/>
</dbReference>
<evidence type="ECO:0000313" key="10">
    <source>
        <dbReference type="Proteomes" id="UP000284267"/>
    </source>
</evidence>
<dbReference type="Proteomes" id="UP000283928">
    <property type="component" value="Unassembled WGS sequence"/>
</dbReference>
<protein>
    <submittedName>
        <fullName evidence="5">Restriction endonuclease subunit S</fullName>
    </submittedName>
</protein>
<keyword evidence="5" id="KW-0378">Hydrolase</keyword>
<evidence type="ECO:0000313" key="6">
    <source>
        <dbReference type="EMBL" id="RHE74886.1"/>
    </source>
</evidence>
<keyword evidence="2" id="KW-0680">Restriction system</keyword>
<dbReference type="InterPro" id="IPR000055">
    <property type="entry name" value="Restrct_endonuc_typeI_TRD"/>
</dbReference>
<evidence type="ECO:0000313" key="7">
    <source>
        <dbReference type="EMBL" id="RHK93211.1"/>
    </source>
</evidence>
<evidence type="ECO:0000259" key="4">
    <source>
        <dbReference type="Pfam" id="PF01420"/>
    </source>
</evidence>
<evidence type="ECO:0000256" key="1">
    <source>
        <dbReference type="ARBA" id="ARBA00010923"/>
    </source>
</evidence>
<dbReference type="CDD" id="cd17253">
    <property type="entry name" value="RMtype1_S_Eco933I-TRD2-CR2_like"/>
    <property type="match status" value="1"/>
</dbReference>
<keyword evidence="5" id="KW-0540">Nuclease</keyword>
<feature type="domain" description="Type I restriction modification DNA specificity" evidence="4">
    <location>
        <begin position="247"/>
        <end position="414"/>
    </location>
</feature>
<sequence length="454" mass="51893">MNWNWKFRAVWILCLGVNDMSREMKDSGVEWIGEIPKNWNVQRVKNAFVRKKAEAHQENPVVLSLARAGVKVRDLSKNEGQIAESYYNYNLVEFGDLLLNPMDLYSGANCSISMVEGVISPAYINLRAKSGYSSRFYDYYFKTQYWSMAMFAHGKGVSFENRWTLGIEELFNYKIPVPLENEQDKIADFLDEQCEKINLAIEKAKVSIEEYRNLKQSFITQIVTKGINENDTMKESGIEWIGKIPASWKVTQLRHCASIRSGITLGKTYSKDTELVEMPYLRVANVQDGYVDTNDIAVLQVSKDEIEKYSLSAGEVLMTEGGDRDKLGRGCVWDGRITPCLHQNHIFAVKVKEKLLNPHYLEYLTASSVGRTYFDVTAVKTTNLACTSSSKVLAFTIPLPSIDEQNEIVDYLKEKCGCIENVIFKKEQFISELENYKKSLIYEYVTGKKEVPEI</sequence>
<evidence type="ECO:0000313" key="5">
    <source>
        <dbReference type="EMBL" id="RHC04162.1"/>
    </source>
</evidence>
<dbReference type="GO" id="GO:0004519">
    <property type="term" value="F:endonuclease activity"/>
    <property type="evidence" value="ECO:0007669"/>
    <property type="project" value="UniProtKB-KW"/>
</dbReference>
<organism evidence="5 8">
    <name type="scientific">Blautia obeum</name>
    <dbReference type="NCBI Taxonomy" id="40520"/>
    <lineage>
        <taxon>Bacteria</taxon>
        <taxon>Bacillati</taxon>
        <taxon>Bacillota</taxon>
        <taxon>Clostridia</taxon>
        <taxon>Lachnospirales</taxon>
        <taxon>Lachnospiraceae</taxon>
        <taxon>Blautia</taxon>
    </lineage>
</organism>
<keyword evidence="3" id="KW-0238">DNA-binding</keyword>
<name>A0A454HEU7_9FIRM</name>
<keyword evidence="5" id="KW-0255">Endonuclease</keyword>
<dbReference type="PANTHER" id="PTHR30408">
    <property type="entry name" value="TYPE-1 RESTRICTION ENZYME ECOKI SPECIFICITY PROTEIN"/>
    <property type="match status" value="1"/>
</dbReference>
<dbReference type="InterPro" id="IPR044946">
    <property type="entry name" value="Restrct_endonuc_typeI_TRD_sf"/>
</dbReference>